<protein>
    <submittedName>
        <fullName evidence="2">DUF1634 domain-containing protein</fullName>
    </submittedName>
</protein>
<dbReference type="EMBL" id="BAABFT010000001">
    <property type="protein sequence ID" value="GAA4308474.1"/>
    <property type="molecule type" value="Genomic_DNA"/>
</dbReference>
<comment type="caution">
    <text evidence="2">The sequence shown here is derived from an EMBL/GenBank/DDBJ whole genome shotgun (WGS) entry which is preliminary data.</text>
</comment>
<evidence type="ECO:0000313" key="2">
    <source>
        <dbReference type="EMBL" id="GAA4308474.1"/>
    </source>
</evidence>
<keyword evidence="1" id="KW-1133">Transmembrane helix</keyword>
<feature type="transmembrane region" description="Helical" evidence="1">
    <location>
        <begin position="35"/>
        <end position="53"/>
    </location>
</feature>
<dbReference type="Pfam" id="PF07843">
    <property type="entry name" value="DUF1634"/>
    <property type="match status" value="1"/>
</dbReference>
<evidence type="ECO:0000313" key="3">
    <source>
        <dbReference type="Proteomes" id="UP001500582"/>
    </source>
</evidence>
<evidence type="ECO:0000256" key="1">
    <source>
        <dbReference type="SAM" id="Phobius"/>
    </source>
</evidence>
<proteinExistence type="predicted"/>
<organism evidence="2 3">
    <name type="scientific">Mucilaginibacter gynuensis</name>
    <dbReference type="NCBI Taxonomy" id="1302236"/>
    <lineage>
        <taxon>Bacteria</taxon>
        <taxon>Pseudomonadati</taxon>
        <taxon>Bacteroidota</taxon>
        <taxon>Sphingobacteriia</taxon>
        <taxon>Sphingobacteriales</taxon>
        <taxon>Sphingobacteriaceae</taxon>
        <taxon>Mucilaginibacter</taxon>
    </lineage>
</organism>
<gene>
    <name evidence="2" type="ORF">GCM10023149_02400</name>
</gene>
<keyword evidence="1" id="KW-0812">Transmembrane</keyword>
<accession>A0ABP8FPN4</accession>
<feature type="transmembrane region" description="Helical" evidence="1">
    <location>
        <begin position="90"/>
        <end position="109"/>
    </location>
</feature>
<dbReference type="Proteomes" id="UP001500582">
    <property type="component" value="Unassembled WGS sequence"/>
</dbReference>
<keyword evidence="1" id="KW-0472">Membrane</keyword>
<reference evidence="3" key="1">
    <citation type="journal article" date="2019" name="Int. J. Syst. Evol. Microbiol.">
        <title>The Global Catalogue of Microorganisms (GCM) 10K type strain sequencing project: providing services to taxonomists for standard genome sequencing and annotation.</title>
        <authorList>
            <consortium name="The Broad Institute Genomics Platform"/>
            <consortium name="The Broad Institute Genome Sequencing Center for Infectious Disease"/>
            <person name="Wu L."/>
            <person name="Ma J."/>
        </authorList>
    </citation>
    <scope>NUCLEOTIDE SEQUENCE [LARGE SCALE GENOMIC DNA]</scope>
    <source>
        <strain evidence="3">JCM 17705</strain>
    </source>
</reference>
<keyword evidence="3" id="KW-1185">Reference proteome</keyword>
<dbReference type="InterPro" id="IPR012861">
    <property type="entry name" value="DUF1634"/>
</dbReference>
<name>A0ABP8FPN4_9SPHI</name>
<feature type="transmembrane region" description="Helical" evidence="1">
    <location>
        <begin position="121"/>
        <end position="141"/>
    </location>
</feature>
<sequence length="143" mass="15557">MAITINFKQMKKNTILQNKLADHDIERFIGLQLRVGVLLSSFIVLMGGLLYLYQLGGVPMPSYHTFAGEKTGITSFTSVLHGAVSLDARAIIQLGVVILVATPVFRIALSLVGFLLDGDKMYTLITLVVLAIMLFSVFGGLKI</sequence>